<dbReference type="GO" id="GO:0052621">
    <property type="term" value="F:diguanylate cyclase activity"/>
    <property type="evidence" value="ECO:0007669"/>
    <property type="project" value="TreeGrafter"/>
</dbReference>
<keyword evidence="4" id="KW-1185">Reference proteome</keyword>
<feature type="transmembrane region" description="Helical" evidence="1">
    <location>
        <begin position="120"/>
        <end position="139"/>
    </location>
</feature>
<feature type="transmembrane region" description="Helical" evidence="1">
    <location>
        <begin position="146"/>
        <end position="167"/>
    </location>
</feature>
<dbReference type="Gene3D" id="3.30.70.270">
    <property type="match status" value="1"/>
</dbReference>
<dbReference type="AlphaFoldDB" id="A0A177YD68"/>
<protein>
    <submittedName>
        <fullName evidence="3">Diguanylate cyclase</fullName>
    </submittedName>
</protein>
<keyword evidence="1" id="KW-1133">Transmembrane helix</keyword>
<feature type="transmembrane region" description="Helical" evidence="1">
    <location>
        <begin position="42"/>
        <end position="63"/>
    </location>
</feature>
<evidence type="ECO:0000313" key="3">
    <source>
        <dbReference type="EMBL" id="OAK53483.1"/>
    </source>
</evidence>
<accession>A0A177YD68</accession>
<dbReference type="PROSITE" id="PS50887">
    <property type="entry name" value="GGDEF"/>
    <property type="match status" value="1"/>
</dbReference>
<comment type="caution">
    <text evidence="3">The sequence shown here is derived from an EMBL/GenBank/DDBJ whole genome shotgun (WGS) entry which is preliminary data.</text>
</comment>
<evidence type="ECO:0000259" key="2">
    <source>
        <dbReference type="PROSITE" id="PS50887"/>
    </source>
</evidence>
<dbReference type="PANTHER" id="PTHR45138">
    <property type="entry name" value="REGULATORY COMPONENTS OF SENSORY TRANSDUCTION SYSTEM"/>
    <property type="match status" value="1"/>
</dbReference>
<proteinExistence type="predicted"/>
<dbReference type="GO" id="GO:0005886">
    <property type="term" value="C:plasma membrane"/>
    <property type="evidence" value="ECO:0007669"/>
    <property type="project" value="TreeGrafter"/>
</dbReference>
<dbReference type="EMBL" id="LVHI01000019">
    <property type="protein sequence ID" value="OAK53483.1"/>
    <property type="molecule type" value="Genomic_DNA"/>
</dbReference>
<sequence>MSRYFESHGALSAFRVVVGVCCFCYGLAAITTYLTAKPPTTWIADVFILAGTVSSFVVGALWLRGPWPSERVSLLFVLYADVGTTLALLSYGSIQMSFPGCSLLAATGVYVQVFHSPKVLLAHLAWSGATVTTMFLLILRTPTFDHGLAVSQLVVLLPVMFSTPVFLQSILLSLRLDANGALIDPLTGLRNRRGLDEDLPHFLGEESEVAVMVIDVDRFKSINDRFGHEGGDLALQLIARRLLVDDVLVARTGGEEFALVVRVCADQAVSVAEWLRSRLYSPYDVSPLTVSIGVAHASSIEGDSVTAVTRLLRRADVAMYEAKHRGGNQVVVAAVRSQD</sequence>
<reference evidence="3 4" key="1">
    <citation type="submission" date="2016-03" db="EMBL/GenBank/DDBJ databases">
        <title>Genome sequence of Rhodococcus kyotonensis KB10.</title>
        <authorList>
            <person name="Jeong H."/>
            <person name="Hong C.E."/>
            <person name="Jo S.H."/>
            <person name="Park J.M."/>
        </authorList>
    </citation>
    <scope>NUCLEOTIDE SEQUENCE [LARGE SCALE GENOMIC DNA]</scope>
    <source>
        <strain evidence="3 4">KB10</strain>
    </source>
</reference>
<feature type="domain" description="GGDEF" evidence="2">
    <location>
        <begin position="207"/>
        <end position="335"/>
    </location>
</feature>
<keyword evidence="1" id="KW-0472">Membrane</keyword>
<feature type="transmembrane region" description="Helical" evidence="1">
    <location>
        <begin position="12"/>
        <end position="36"/>
    </location>
</feature>
<dbReference type="NCBIfam" id="TIGR00254">
    <property type="entry name" value="GGDEF"/>
    <property type="match status" value="1"/>
</dbReference>
<dbReference type="InterPro" id="IPR000160">
    <property type="entry name" value="GGDEF_dom"/>
</dbReference>
<dbReference type="CDD" id="cd01949">
    <property type="entry name" value="GGDEF"/>
    <property type="match status" value="1"/>
</dbReference>
<dbReference type="InterPro" id="IPR043128">
    <property type="entry name" value="Rev_trsase/Diguanyl_cyclase"/>
</dbReference>
<dbReference type="SUPFAM" id="SSF55073">
    <property type="entry name" value="Nucleotide cyclase"/>
    <property type="match status" value="1"/>
</dbReference>
<evidence type="ECO:0000313" key="4">
    <source>
        <dbReference type="Proteomes" id="UP000077519"/>
    </source>
</evidence>
<evidence type="ECO:0000256" key="1">
    <source>
        <dbReference type="SAM" id="Phobius"/>
    </source>
</evidence>
<dbReference type="InterPro" id="IPR029787">
    <property type="entry name" value="Nucleotide_cyclase"/>
</dbReference>
<dbReference type="SMART" id="SM00267">
    <property type="entry name" value="GGDEF"/>
    <property type="match status" value="1"/>
</dbReference>
<dbReference type="InterPro" id="IPR050469">
    <property type="entry name" value="Diguanylate_Cyclase"/>
</dbReference>
<dbReference type="Pfam" id="PF00990">
    <property type="entry name" value="GGDEF"/>
    <property type="match status" value="1"/>
</dbReference>
<organism evidence="3 4">
    <name type="scientific">Rhodococcoides kyotonense</name>
    <dbReference type="NCBI Taxonomy" id="398843"/>
    <lineage>
        <taxon>Bacteria</taxon>
        <taxon>Bacillati</taxon>
        <taxon>Actinomycetota</taxon>
        <taxon>Actinomycetes</taxon>
        <taxon>Mycobacteriales</taxon>
        <taxon>Nocardiaceae</taxon>
        <taxon>Rhodococcoides</taxon>
    </lineage>
</organism>
<dbReference type="GO" id="GO:0043709">
    <property type="term" value="P:cell adhesion involved in single-species biofilm formation"/>
    <property type="evidence" value="ECO:0007669"/>
    <property type="project" value="TreeGrafter"/>
</dbReference>
<dbReference type="Proteomes" id="UP000077519">
    <property type="component" value="Unassembled WGS sequence"/>
</dbReference>
<gene>
    <name evidence="3" type="ORF">A3K89_23260</name>
</gene>
<dbReference type="GO" id="GO:1902201">
    <property type="term" value="P:negative regulation of bacterial-type flagellum-dependent cell motility"/>
    <property type="evidence" value="ECO:0007669"/>
    <property type="project" value="TreeGrafter"/>
</dbReference>
<name>A0A177YD68_9NOCA</name>
<dbReference type="PANTHER" id="PTHR45138:SF9">
    <property type="entry name" value="DIGUANYLATE CYCLASE DGCM-RELATED"/>
    <property type="match status" value="1"/>
</dbReference>
<feature type="transmembrane region" description="Helical" evidence="1">
    <location>
        <begin position="75"/>
        <end position="94"/>
    </location>
</feature>
<keyword evidence="1" id="KW-0812">Transmembrane</keyword>